<evidence type="ECO:0000259" key="3">
    <source>
        <dbReference type="Pfam" id="PF13192"/>
    </source>
</evidence>
<sequence>MNTLLILGTGCAKCQTLAERTEQAARELGLTYELRKITDLRQIMALGVMLTPALVVNGAVKVSGRVPSVEELKQILQQSADGQART</sequence>
<dbReference type="InterPro" id="IPR036249">
    <property type="entry name" value="Thioredoxin-like_sf"/>
</dbReference>
<dbReference type="Gene3D" id="3.40.30.10">
    <property type="entry name" value="Glutaredoxin"/>
    <property type="match status" value="1"/>
</dbReference>
<dbReference type="Proteomes" id="UP000477311">
    <property type="component" value="Unassembled WGS sequence"/>
</dbReference>
<evidence type="ECO:0000256" key="1">
    <source>
        <dbReference type="PIRSR" id="PIRSR037031-50"/>
    </source>
</evidence>
<evidence type="ECO:0000313" key="4">
    <source>
        <dbReference type="EMBL" id="NGO38643.1"/>
    </source>
</evidence>
<feature type="disulfide bond" description="Redox-active" evidence="2">
    <location>
        <begin position="11"/>
        <end position="14"/>
    </location>
</feature>
<feature type="domain" description="Thioredoxin-like fold" evidence="3">
    <location>
        <begin position="5"/>
        <end position="77"/>
    </location>
</feature>
<dbReference type="NCBIfam" id="TIGR00412">
    <property type="entry name" value="redox_disulf_2"/>
    <property type="match status" value="1"/>
</dbReference>
<proteinExistence type="predicted"/>
<reference evidence="4 5" key="1">
    <citation type="submission" date="2020-02" db="EMBL/GenBank/DDBJ databases">
        <title>Draft genome sequence of Limisphaera ngatamarikiensis NGM72.4T, a thermophilic Verrucomicrobia grouped in subdivision 3.</title>
        <authorList>
            <person name="Carere C.R."/>
            <person name="Steen J."/>
            <person name="Hugenholtz P."/>
            <person name="Stott M.B."/>
        </authorList>
    </citation>
    <scope>NUCLEOTIDE SEQUENCE [LARGE SCALE GENOMIC DNA]</scope>
    <source>
        <strain evidence="4 5">NGM72.4</strain>
    </source>
</reference>
<evidence type="ECO:0000256" key="2">
    <source>
        <dbReference type="PIRSR" id="PIRSR037031-51"/>
    </source>
</evidence>
<accession>A0A6M1RLX0</accession>
<dbReference type="InterPro" id="IPR005243">
    <property type="entry name" value="THIRX-like_proc"/>
</dbReference>
<name>A0A6M1RLX0_9BACT</name>
<comment type="caution">
    <text evidence="4">The sequence shown here is derived from an EMBL/GenBank/DDBJ whole genome shotgun (WGS) entry which is preliminary data.</text>
</comment>
<dbReference type="Pfam" id="PF13192">
    <property type="entry name" value="Thioredoxin_3"/>
    <property type="match status" value="1"/>
</dbReference>
<dbReference type="SUPFAM" id="SSF52833">
    <property type="entry name" value="Thioredoxin-like"/>
    <property type="match status" value="1"/>
</dbReference>
<keyword evidence="5" id="KW-1185">Reference proteome</keyword>
<dbReference type="EMBL" id="JAAKYA010000027">
    <property type="protein sequence ID" value="NGO38643.1"/>
    <property type="molecule type" value="Genomic_DNA"/>
</dbReference>
<keyword evidence="2" id="KW-1015">Disulfide bond</keyword>
<dbReference type="RefSeq" id="WP_165106224.1">
    <property type="nucleotide sequence ID" value="NZ_JAAKYA010000027.1"/>
</dbReference>
<dbReference type="PIRSF" id="PIRSF037031">
    <property type="entry name" value="Redox_disulphide_2"/>
    <property type="match status" value="1"/>
</dbReference>
<organism evidence="4 5">
    <name type="scientific">Limisphaera ngatamarikiensis</name>
    <dbReference type="NCBI Taxonomy" id="1324935"/>
    <lineage>
        <taxon>Bacteria</taxon>
        <taxon>Pseudomonadati</taxon>
        <taxon>Verrucomicrobiota</taxon>
        <taxon>Verrucomicrobiia</taxon>
        <taxon>Limisphaerales</taxon>
        <taxon>Limisphaeraceae</taxon>
        <taxon>Limisphaera</taxon>
    </lineage>
</organism>
<feature type="active site" description="Nucleophile" evidence="1">
    <location>
        <position position="14"/>
    </location>
</feature>
<gene>
    <name evidence="4" type="ORF">G4L39_04410</name>
</gene>
<dbReference type="PANTHER" id="PTHR36450:SF1">
    <property type="entry name" value="THIOREDOXIN"/>
    <property type="match status" value="1"/>
</dbReference>
<feature type="active site" description="Nucleophile" evidence="1">
    <location>
        <position position="11"/>
    </location>
</feature>
<protein>
    <submittedName>
        <fullName evidence="4">Thioredoxin family protein</fullName>
    </submittedName>
</protein>
<dbReference type="PANTHER" id="PTHR36450">
    <property type="entry name" value="THIOREDOXIN"/>
    <property type="match status" value="1"/>
</dbReference>
<dbReference type="AlphaFoldDB" id="A0A6M1RLX0"/>
<keyword evidence="2" id="KW-0676">Redox-active center</keyword>
<evidence type="ECO:0000313" key="5">
    <source>
        <dbReference type="Proteomes" id="UP000477311"/>
    </source>
</evidence>
<dbReference type="InterPro" id="IPR012336">
    <property type="entry name" value="Thioredoxin-like_fold"/>
</dbReference>